<evidence type="ECO:0000256" key="2">
    <source>
        <dbReference type="SAM" id="MobiDB-lite"/>
    </source>
</evidence>
<dbReference type="InterPro" id="IPR000782">
    <property type="entry name" value="FAS1_domain"/>
</dbReference>
<dbReference type="Gene3D" id="2.30.180.10">
    <property type="entry name" value="FAS1 domain"/>
    <property type="match status" value="1"/>
</dbReference>
<name>A0AAV1SXN8_9ROSI</name>
<sequence>MADPTTFPISATFFIPSDNSLSPTTTTADPSIFPYHIVPQRLTFADLRQFKAFSRLPTLLLDKSILINNNSASNFTLDGSRLTHPDIYTNADIAVHGIDNLLDYSVYGAEPGKTFSEPNMVPPPPTPASGPPTPPRIFIPSTANDEELTVHHHGESDAACLCTEKKKGDMVQKMQTCHEDILGAENSDNG</sequence>
<dbReference type="InterPro" id="IPR036378">
    <property type="entry name" value="FAS1_dom_sf"/>
</dbReference>
<dbReference type="EMBL" id="CAWUPB010001199">
    <property type="protein sequence ID" value="CAK7357409.1"/>
    <property type="molecule type" value="Genomic_DNA"/>
</dbReference>
<keyword evidence="5" id="KW-1185">Reference proteome</keyword>
<comment type="similarity">
    <text evidence="1">Belongs to the fasciclin-like AGP family.</text>
</comment>
<dbReference type="SMART" id="SM00554">
    <property type="entry name" value="FAS1"/>
    <property type="match status" value="1"/>
</dbReference>
<feature type="compositionally biased region" description="Pro residues" evidence="2">
    <location>
        <begin position="120"/>
        <end position="134"/>
    </location>
</feature>
<organism evidence="4 5">
    <name type="scientific">Dovyalis caffra</name>
    <dbReference type="NCBI Taxonomy" id="77055"/>
    <lineage>
        <taxon>Eukaryota</taxon>
        <taxon>Viridiplantae</taxon>
        <taxon>Streptophyta</taxon>
        <taxon>Embryophyta</taxon>
        <taxon>Tracheophyta</taxon>
        <taxon>Spermatophyta</taxon>
        <taxon>Magnoliopsida</taxon>
        <taxon>eudicotyledons</taxon>
        <taxon>Gunneridae</taxon>
        <taxon>Pentapetalae</taxon>
        <taxon>rosids</taxon>
        <taxon>fabids</taxon>
        <taxon>Malpighiales</taxon>
        <taxon>Salicaceae</taxon>
        <taxon>Flacourtieae</taxon>
        <taxon>Dovyalis</taxon>
    </lineage>
</organism>
<accession>A0AAV1SXN8</accession>
<evidence type="ECO:0000313" key="4">
    <source>
        <dbReference type="EMBL" id="CAK7357409.1"/>
    </source>
</evidence>
<comment type="caution">
    <text evidence="4">The sequence shown here is derived from an EMBL/GenBank/DDBJ whole genome shotgun (WGS) entry which is preliminary data.</text>
</comment>
<dbReference type="AlphaFoldDB" id="A0AAV1SXN8"/>
<gene>
    <name evidence="4" type="ORF">DCAF_LOCUS27697</name>
</gene>
<protein>
    <recommendedName>
        <fullName evidence="3">FAS1 domain-containing protein</fullName>
    </recommendedName>
</protein>
<dbReference type="PROSITE" id="PS50213">
    <property type="entry name" value="FAS1"/>
    <property type="match status" value="1"/>
</dbReference>
<feature type="region of interest" description="Disordered" evidence="2">
    <location>
        <begin position="115"/>
        <end position="134"/>
    </location>
</feature>
<evidence type="ECO:0000259" key="3">
    <source>
        <dbReference type="PROSITE" id="PS50213"/>
    </source>
</evidence>
<evidence type="ECO:0000313" key="5">
    <source>
        <dbReference type="Proteomes" id="UP001314170"/>
    </source>
</evidence>
<feature type="domain" description="FAS1" evidence="3">
    <location>
        <begin position="1"/>
        <end position="102"/>
    </location>
</feature>
<dbReference type="FunFam" id="2.30.180.10:FF:000046">
    <property type="entry name" value="Fasciclin-like arabinogalactan family protein"/>
    <property type="match status" value="1"/>
</dbReference>
<evidence type="ECO:0000256" key="1">
    <source>
        <dbReference type="ARBA" id="ARBA00007843"/>
    </source>
</evidence>
<dbReference type="InterPro" id="IPR052806">
    <property type="entry name" value="Fasciclin-like_AGP"/>
</dbReference>
<dbReference type="SUPFAM" id="SSF82153">
    <property type="entry name" value="FAS1 domain"/>
    <property type="match status" value="1"/>
</dbReference>
<dbReference type="Pfam" id="PF02469">
    <property type="entry name" value="Fasciclin"/>
    <property type="match status" value="1"/>
</dbReference>
<reference evidence="4 5" key="1">
    <citation type="submission" date="2024-01" db="EMBL/GenBank/DDBJ databases">
        <authorList>
            <person name="Waweru B."/>
        </authorList>
    </citation>
    <scope>NUCLEOTIDE SEQUENCE [LARGE SCALE GENOMIC DNA]</scope>
</reference>
<dbReference type="PANTHER" id="PTHR33985:SF5">
    <property type="entry name" value="FASCICLIN-LIKE ARABINOGALACTAN FAMILY PROTEIN"/>
    <property type="match status" value="1"/>
</dbReference>
<proteinExistence type="inferred from homology"/>
<dbReference type="PANTHER" id="PTHR33985">
    <property type="entry name" value="OS02G0491300 PROTEIN-RELATED"/>
    <property type="match status" value="1"/>
</dbReference>
<dbReference type="Proteomes" id="UP001314170">
    <property type="component" value="Unassembled WGS sequence"/>
</dbReference>